<feature type="region of interest" description="Disordered" evidence="6">
    <location>
        <begin position="355"/>
        <end position="374"/>
    </location>
</feature>
<dbReference type="GO" id="GO:0004497">
    <property type="term" value="F:monooxygenase activity"/>
    <property type="evidence" value="ECO:0007669"/>
    <property type="project" value="UniProtKB-KW"/>
</dbReference>
<evidence type="ECO:0000256" key="6">
    <source>
        <dbReference type="SAM" id="MobiDB-lite"/>
    </source>
</evidence>
<proteinExistence type="inferred from homology"/>
<dbReference type="SUPFAM" id="SSF54373">
    <property type="entry name" value="FAD-linked reductases, C-terminal domain"/>
    <property type="match status" value="1"/>
</dbReference>
<dbReference type="Pfam" id="PF01494">
    <property type="entry name" value="FAD_binding_3"/>
    <property type="match status" value="1"/>
</dbReference>
<sequence length="419" mass="46951">MKIIIIGAGLGGLAAAISTKYEGSDHEVLVIEAARELTEIGAGLQVTPNATRLLLRWGLSSRLEPLATCPRIFTAHRYSNGKLLAKVDGFGQKMLEKCKAPFWDMHRADLQKAMYSRAVELGVQFRFGTSVVDHDFSACEVTFANGEKERGDLLVAANGLWSPTRAAFFGRPSPPLPTGDLAYRILLRMEDIHDEELRSFASIPRVCLWAGPGGHVIYYPLKDNTLCNIVLLVPDDLPEGVAKTEGDLDEMKAIFESWDPRLQKFLSMVERVDKWKLMYLEEMDRWYNDEATVVFLGDACHPMLPYMAQGAGSALEDGATLGVLLSRVSARGDLPEALKLYETLRKPRSAALQKGSMRQRHINHLPDGDEQRRRDDILLDQVEEPRPGNPFYWIDPNEQASIYGYDVYEELRKAGVNIK</sequence>
<dbReference type="Proteomes" id="UP000243797">
    <property type="component" value="Unassembled WGS sequence"/>
</dbReference>
<evidence type="ECO:0000256" key="5">
    <source>
        <dbReference type="ARBA" id="ARBA00023033"/>
    </source>
</evidence>
<accession>A0A2K1QGL3</accession>
<feature type="compositionally biased region" description="Basic and acidic residues" evidence="6">
    <location>
        <begin position="364"/>
        <end position="374"/>
    </location>
</feature>
<evidence type="ECO:0000313" key="9">
    <source>
        <dbReference type="Proteomes" id="UP000243797"/>
    </source>
</evidence>
<dbReference type="GO" id="GO:0071949">
    <property type="term" value="F:FAD binding"/>
    <property type="evidence" value="ECO:0007669"/>
    <property type="project" value="InterPro"/>
</dbReference>
<dbReference type="InterPro" id="IPR036188">
    <property type="entry name" value="FAD/NAD-bd_sf"/>
</dbReference>
<name>A0A2K1QGL3_9PEZI</name>
<evidence type="ECO:0000256" key="4">
    <source>
        <dbReference type="ARBA" id="ARBA00023002"/>
    </source>
</evidence>
<evidence type="ECO:0000259" key="7">
    <source>
        <dbReference type="Pfam" id="PF01494"/>
    </source>
</evidence>
<dbReference type="Gene3D" id="3.50.50.60">
    <property type="entry name" value="FAD/NAD(P)-binding domain"/>
    <property type="match status" value="1"/>
</dbReference>
<evidence type="ECO:0000256" key="3">
    <source>
        <dbReference type="ARBA" id="ARBA00022827"/>
    </source>
</evidence>
<evidence type="ECO:0000256" key="1">
    <source>
        <dbReference type="ARBA" id="ARBA00007992"/>
    </source>
</evidence>
<organism evidence="8 9">
    <name type="scientific">Sphaceloma murrayae</name>
    <dbReference type="NCBI Taxonomy" id="2082308"/>
    <lineage>
        <taxon>Eukaryota</taxon>
        <taxon>Fungi</taxon>
        <taxon>Dikarya</taxon>
        <taxon>Ascomycota</taxon>
        <taxon>Pezizomycotina</taxon>
        <taxon>Dothideomycetes</taxon>
        <taxon>Dothideomycetidae</taxon>
        <taxon>Myriangiales</taxon>
        <taxon>Elsinoaceae</taxon>
        <taxon>Sphaceloma</taxon>
    </lineage>
</organism>
<dbReference type="OrthoDB" id="16820at2759"/>
<dbReference type="PANTHER" id="PTHR13789:SF238">
    <property type="entry name" value="PUTATIVE (AFU_ORTHOLOGUE AFUA_2G01680)-RELATED"/>
    <property type="match status" value="1"/>
</dbReference>
<keyword evidence="3" id="KW-0274">FAD</keyword>
<comment type="caution">
    <text evidence="8">The sequence shown here is derived from an EMBL/GenBank/DDBJ whole genome shotgun (WGS) entry which is preliminary data.</text>
</comment>
<dbReference type="PANTHER" id="PTHR13789">
    <property type="entry name" value="MONOOXYGENASE"/>
    <property type="match status" value="1"/>
</dbReference>
<dbReference type="PRINTS" id="PR00420">
    <property type="entry name" value="RNGMNOXGNASE"/>
</dbReference>
<keyword evidence="5 8" id="KW-0503">Monooxygenase</keyword>
<reference evidence="8 9" key="1">
    <citation type="submission" date="2017-06" db="EMBL/GenBank/DDBJ databases">
        <title>Draft genome sequence of a variant of Elsinoe murrayae.</title>
        <authorList>
            <person name="Cheng Q."/>
        </authorList>
    </citation>
    <scope>NUCLEOTIDE SEQUENCE [LARGE SCALE GENOMIC DNA]</scope>
    <source>
        <strain evidence="8 9">CQ-2017a</strain>
    </source>
</reference>
<keyword evidence="9" id="KW-1185">Reference proteome</keyword>
<dbReference type="STRING" id="2082308.A0A2K1QGL3"/>
<keyword evidence="2" id="KW-0285">Flavoprotein</keyword>
<gene>
    <name evidence="8" type="ORF">CAC42_6552</name>
</gene>
<evidence type="ECO:0000313" key="8">
    <source>
        <dbReference type="EMBL" id="PNS14039.1"/>
    </source>
</evidence>
<keyword evidence="4" id="KW-0560">Oxidoreductase</keyword>
<dbReference type="SUPFAM" id="SSF51905">
    <property type="entry name" value="FAD/NAD(P)-binding domain"/>
    <property type="match status" value="1"/>
</dbReference>
<dbReference type="AlphaFoldDB" id="A0A2K1QGL3"/>
<dbReference type="InterPro" id="IPR050493">
    <property type="entry name" value="FAD-dep_Monooxygenase_BioMet"/>
</dbReference>
<protein>
    <submittedName>
        <fullName evidence="8">Kynurenine 3-monooxygenase</fullName>
    </submittedName>
</protein>
<dbReference type="InParanoid" id="A0A2K1QGL3"/>
<evidence type="ECO:0000256" key="2">
    <source>
        <dbReference type="ARBA" id="ARBA00022630"/>
    </source>
</evidence>
<dbReference type="EMBL" id="NKHZ01000088">
    <property type="protein sequence ID" value="PNS14039.1"/>
    <property type="molecule type" value="Genomic_DNA"/>
</dbReference>
<dbReference type="FunFam" id="3.50.50.60:FF:000115">
    <property type="entry name" value="Salicylate hydroxylase, putative"/>
    <property type="match status" value="1"/>
</dbReference>
<dbReference type="InterPro" id="IPR002938">
    <property type="entry name" value="FAD-bd"/>
</dbReference>
<comment type="similarity">
    <text evidence="1">Belongs to the paxM FAD-dependent monooxygenase family.</text>
</comment>
<feature type="domain" description="FAD-binding" evidence="7">
    <location>
        <begin position="2"/>
        <end position="352"/>
    </location>
</feature>